<name>A0ABN3L9U6_9ACTN</name>
<evidence type="ECO:0000259" key="1">
    <source>
        <dbReference type="Pfam" id="PF04149"/>
    </source>
</evidence>
<reference evidence="2 3" key="1">
    <citation type="journal article" date="2019" name="Int. J. Syst. Evol. Microbiol.">
        <title>The Global Catalogue of Microorganisms (GCM) 10K type strain sequencing project: providing services to taxonomists for standard genome sequencing and annotation.</title>
        <authorList>
            <consortium name="The Broad Institute Genomics Platform"/>
            <consortium name="The Broad Institute Genome Sequencing Center for Infectious Disease"/>
            <person name="Wu L."/>
            <person name="Ma J."/>
        </authorList>
    </citation>
    <scope>NUCLEOTIDE SEQUENCE [LARGE SCALE GENOMIC DNA]</scope>
    <source>
        <strain evidence="2 3">JCM 6307</strain>
    </source>
</reference>
<feature type="domain" description="DUF397" evidence="1">
    <location>
        <begin position="8"/>
        <end position="60"/>
    </location>
</feature>
<sequence>MTDPTGFEFRKSSYSGATGECIEVARNITGVVALRDSKNPAGPVLTVPAMAWSAFVAGIRRSAFPHT</sequence>
<dbReference type="Pfam" id="PF04149">
    <property type="entry name" value="DUF397"/>
    <property type="match status" value="1"/>
</dbReference>
<dbReference type="InterPro" id="IPR007278">
    <property type="entry name" value="DUF397"/>
</dbReference>
<evidence type="ECO:0000313" key="2">
    <source>
        <dbReference type="EMBL" id="GAA2478619.1"/>
    </source>
</evidence>
<comment type="caution">
    <text evidence="2">The sequence shown here is derived from an EMBL/GenBank/DDBJ whole genome shotgun (WGS) entry which is preliminary data.</text>
</comment>
<keyword evidence="3" id="KW-1185">Reference proteome</keyword>
<proteinExistence type="predicted"/>
<gene>
    <name evidence="2" type="ORF">GCM10010406_13490</name>
</gene>
<dbReference type="RefSeq" id="WP_344382182.1">
    <property type="nucleotide sequence ID" value="NZ_BAAATA010000005.1"/>
</dbReference>
<dbReference type="Proteomes" id="UP001501358">
    <property type="component" value="Unassembled WGS sequence"/>
</dbReference>
<evidence type="ECO:0000313" key="3">
    <source>
        <dbReference type="Proteomes" id="UP001501358"/>
    </source>
</evidence>
<dbReference type="EMBL" id="BAAATA010000005">
    <property type="protein sequence ID" value="GAA2478619.1"/>
    <property type="molecule type" value="Genomic_DNA"/>
</dbReference>
<organism evidence="2 3">
    <name type="scientific">Streptomyces thermolineatus</name>
    <dbReference type="NCBI Taxonomy" id="44033"/>
    <lineage>
        <taxon>Bacteria</taxon>
        <taxon>Bacillati</taxon>
        <taxon>Actinomycetota</taxon>
        <taxon>Actinomycetes</taxon>
        <taxon>Kitasatosporales</taxon>
        <taxon>Streptomycetaceae</taxon>
        <taxon>Streptomyces</taxon>
    </lineage>
</organism>
<accession>A0ABN3L9U6</accession>
<protein>
    <submittedName>
        <fullName evidence="2">DUF397 domain-containing protein</fullName>
    </submittedName>
</protein>